<evidence type="ECO:0000313" key="1">
    <source>
        <dbReference type="Proteomes" id="UP000887580"/>
    </source>
</evidence>
<reference evidence="2" key="1">
    <citation type="submission" date="2022-11" db="UniProtKB">
        <authorList>
            <consortium name="WormBaseParasite"/>
        </authorList>
    </citation>
    <scope>IDENTIFICATION</scope>
</reference>
<dbReference type="Proteomes" id="UP000887580">
    <property type="component" value="Unplaced"/>
</dbReference>
<accession>A0AC35FWC9</accession>
<sequence length="79" mass="9274">MVLRVLVYLIDVTDACVGHSEFKKLSFFILTWQLLICDFIALGNKFILAVPTSLVGYQMQSVYWIILWNAFIRFFTYTQ</sequence>
<dbReference type="WBParaSite" id="PS1159_v2.g21498.t1">
    <property type="protein sequence ID" value="PS1159_v2.g21498.t1"/>
    <property type="gene ID" value="PS1159_v2.g21498"/>
</dbReference>
<name>A0AC35FWC9_9BILA</name>
<evidence type="ECO:0000313" key="2">
    <source>
        <dbReference type="WBParaSite" id="PS1159_v2.g21498.t1"/>
    </source>
</evidence>
<organism evidence="1 2">
    <name type="scientific">Panagrolaimus sp. PS1159</name>
    <dbReference type="NCBI Taxonomy" id="55785"/>
    <lineage>
        <taxon>Eukaryota</taxon>
        <taxon>Metazoa</taxon>
        <taxon>Ecdysozoa</taxon>
        <taxon>Nematoda</taxon>
        <taxon>Chromadorea</taxon>
        <taxon>Rhabditida</taxon>
        <taxon>Tylenchina</taxon>
        <taxon>Panagrolaimomorpha</taxon>
        <taxon>Panagrolaimoidea</taxon>
        <taxon>Panagrolaimidae</taxon>
        <taxon>Panagrolaimus</taxon>
    </lineage>
</organism>
<protein>
    <submittedName>
        <fullName evidence="2">Uncharacterized protein</fullName>
    </submittedName>
</protein>
<proteinExistence type="predicted"/>